<evidence type="ECO:0000313" key="5">
    <source>
        <dbReference type="EMBL" id="GMN46634.1"/>
    </source>
</evidence>
<keyword evidence="6" id="KW-1185">Reference proteome</keyword>
<keyword evidence="2" id="KW-0378">Hydrolase</keyword>
<dbReference type="Proteomes" id="UP001187192">
    <property type="component" value="Unassembled WGS sequence"/>
</dbReference>
<sequence length="341" mass="38228">MASTTKEVATEILPFIRVYKDGSVDRLVESPIVPPSPHDPETGVSSKDISISLNPPISARLFLPPNHHHHKLPILVYFHGGGFCFESAFSADHYRFLNSLVSQTKVLAVSVEYRLAPENPLPIAYEDCWFALRWVASHHDHDQNMIREPWLTDDGDFERVFLGGDSAGANIVHNIAMRAGKEPLKSGVTISKAFLTHPYFWGSDDQQSSSDHRPNCADNNHDHDQDHHRRLGKSMPHLMWEFVYPSAPGGVDNQMINPVGPEAPSLAGLGCRRMLVSVAEKDVLRERGRSYYEAVRRSGWSGEVQLVDVEGEDHAFQILCAESENAKMLIRRLADFLMINS</sequence>
<comment type="similarity">
    <text evidence="1">Belongs to the 'GDXG' lipolytic enzyme family.</text>
</comment>
<dbReference type="SUPFAM" id="SSF53474">
    <property type="entry name" value="alpha/beta-Hydrolases"/>
    <property type="match status" value="1"/>
</dbReference>
<dbReference type="Gene3D" id="3.40.50.1820">
    <property type="entry name" value="alpha/beta hydrolase"/>
    <property type="match status" value="1"/>
</dbReference>
<evidence type="ECO:0000256" key="3">
    <source>
        <dbReference type="SAM" id="MobiDB-lite"/>
    </source>
</evidence>
<evidence type="ECO:0000313" key="6">
    <source>
        <dbReference type="Proteomes" id="UP001187192"/>
    </source>
</evidence>
<feature type="region of interest" description="Disordered" evidence="3">
    <location>
        <begin position="205"/>
        <end position="229"/>
    </location>
</feature>
<dbReference type="PANTHER" id="PTHR23024:SF551">
    <property type="entry name" value="2-HYDROXYISOFLAVANONE DEHYDRATASE-LIKE"/>
    <property type="match status" value="1"/>
</dbReference>
<dbReference type="Pfam" id="PF07859">
    <property type="entry name" value="Abhydrolase_3"/>
    <property type="match status" value="1"/>
</dbReference>
<feature type="compositionally biased region" description="Basic and acidic residues" evidence="3">
    <location>
        <begin position="210"/>
        <end position="227"/>
    </location>
</feature>
<dbReference type="InterPro" id="IPR013094">
    <property type="entry name" value="AB_hydrolase_3"/>
</dbReference>
<dbReference type="InterPro" id="IPR002168">
    <property type="entry name" value="Lipase_GDXG_HIS_AS"/>
</dbReference>
<evidence type="ECO:0000259" key="4">
    <source>
        <dbReference type="Pfam" id="PF07859"/>
    </source>
</evidence>
<evidence type="ECO:0000256" key="2">
    <source>
        <dbReference type="ARBA" id="ARBA00022801"/>
    </source>
</evidence>
<comment type="caution">
    <text evidence="5">The sequence shown here is derived from an EMBL/GenBank/DDBJ whole genome shotgun (WGS) entry which is preliminary data.</text>
</comment>
<accession>A0AA87ZZB7</accession>
<dbReference type="PROSITE" id="PS01173">
    <property type="entry name" value="LIPASE_GDXG_HIS"/>
    <property type="match status" value="1"/>
</dbReference>
<gene>
    <name evidence="5" type="ORF">TIFTF001_015825</name>
</gene>
<reference evidence="5" key="1">
    <citation type="submission" date="2023-07" db="EMBL/GenBank/DDBJ databases">
        <title>draft genome sequence of fig (Ficus carica).</title>
        <authorList>
            <person name="Takahashi T."/>
            <person name="Nishimura K."/>
        </authorList>
    </citation>
    <scope>NUCLEOTIDE SEQUENCE</scope>
</reference>
<dbReference type="InterPro" id="IPR050466">
    <property type="entry name" value="Carboxylest/Gibb_receptor"/>
</dbReference>
<dbReference type="GO" id="GO:0016787">
    <property type="term" value="F:hydrolase activity"/>
    <property type="evidence" value="ECO:0007669"/>
    <property type="project" value="UniProtKB-KW"/>
</dbReference>
<dbReference type="InterPro" id="IPR029058">
    <property type="entry name" value="AB_hydrolase_fold"/>
</dbReference>
<name>A0AA87ZZB7_FICCA</name>
<protein>
    <recommendedName>
        <fullName evidence="4">Alpha/beta hydrolase fold-3 domain-containing protein</fullName>
    </recommendedName>
</protein>
<evidence type="ECO:0000256" key="1">
    <source>
        <dbReference type="ARBA" id="ARBA00010515"/>
    </source>
</evidence>
<dbReference type="AlphaFoldDB" id="A0AA87ZZB7"/>
<proteinExistence type="inferred from homology"/>
<organism evidence="5 6">
    <name type="scientific">Ficus carica</name>
    <name type="common">Common fig</name>
    <dbReference type="NCBI Taxonomy" id="3494"/>
    <lineage>
        <taxon>Eukaryota</taxon>
        <taxon>Viridiplantae</taxon>
        <taxon>Streptophyta</taxon>
        <taxon>Embryophyta</taxon>
        <taxon>Tracheophyta</taxon>
        <taxon>Spermatophyta</taxon>
        <taxon>Magnoliopsida</taxon>
        <taxon>eudicotyledons</taxon>
        <taxon>Gunneridae</taxon>
        <taxon>Pentapetalae</taxon>
        <taxon>rosids</taxon>
        <taxon>fabids</taxon>
        <taxon>Rosales</taxon>
        <taxon>Moraceae</taxon>
        <taxon>Ficeae</taxon>
        <taxon>Ficus</taxon>
    </lineage>
</organism>
<dbReference type="PANTHER" id="PTHR23024">
    <property type="entry name" value="ARYLACETAMIDE DEACETYLASE"/>
    <property type="match status" value="1"/>
</dbReference>
<dbReference type="EMBL" id="BTGU01000023">
    <property type="protein sequence ID" value="GMN46634.1"/>
    <property type="molecule type" value="Genomic_DNA"/>
</dbReference>
<feature type="domain" description="Alpha/beta hydrolase fold-3" evidence="4">
    <location>
        <begin position="75"/>
        <end position="317"/>
    </location>
</feature>